<organism evidence="3 4">
    <name type="scientific">Chaetomium strumarium</name>
    <dbReference type="NCBI Taxonomy" id="1170767"/>
    <lineage>
        <taxon>Eukaryota</taxon>
        <taxon>Fungi</taxon>
        <taxon>Dikarya</taxon>
        <taxon>Ascomycota</taxon>
        <taxon>Pezizomycotina</taxon>
        <taxon>Sordariomycetes</taxon>
        <taxon>Sordariomycetidae</taxon>
        <taxon>Sordariales</taxon>
        <taxon>Chaetomiaceae</taxon>
        <taxon>Chaetomium</taxon>
    </lineage>
</organism>
<name>A0AAJ0H4J1_9PEZI</name>
<evidence type="ECO:0000313" key="3">
    <source>
        <dbReference type="EMBL" id="KAK3311693.1"/>
    </source>
</evidence>
<evidence type="ECO:0000256" key="1">
    <source>
        <dbReference type="SAM" id="MobiDB-lite"/>
    </source>
</evidence>
<evidence type="ECO:0000259" key="2">
    <source>
        <dbReference type="PROSITE" id="PS50181"/>
    </source>
</evidence>
<sequence length="188" mass="20998">MGKLRRLLSKFYTRLSSKFTSKPTAASRDAAPSGIPVQAIRPPPTVTQVNAPLENLPAEIRREILSALDYESLRALVHASPTFHQQFLLDRRSLLCGCLWKTLRSATVDACAAYRSGPDSSARRTKESVIQFLKPYQDKRSSATYSIADEALTDDDAVAMVAFHFTVIEPLSRRFISWVLLRLHLAPP</sequence>
<dbReference type="Proteomes" id="UP001273166">
    <property type="component" value="Unassembled WGS sequence"/>
</dbReference>
<reference evidence="3" key="2">
    <citation type="submission" date="2023-06" db="EMBL/GenBank/DDBJ databases">
        <authorList>
            <consortium name="Lawrence Berkeley National Laboratory"/>
            <person name="Mondo S.J."/>
            <person name="Hensen N."/>
            <person name="Bonometti L."/>
            <person name="Westerberg I."/>
            <person name="Brannstrom I.O."/>
            <person name="Guillou S."/>
            <person name="Cros-Aarteil S."/>
            <person name="Calhoun S."/>
            <person name="Haridas S."/>
            <person name="Kuo A."/>
            <person name="Pangilinan J."/>
            <person name="Riley R."/>
            <person name="Labutti K."/>
            <person name="Andreopoulos B."/>
            <person name="Lipzen A."/>
            <person name="Chen C."/>
            <person name="Yanf M."/>
            <person name="Daum C."/>
            <person name="Ng V."/>
            <person name="Clum A."/>
            <person name="Steindorff A."/>
            <person name="Ohm R."/>
            <person name="Martin F."/>
            <person name="Silar P."/>
            <person name="Natvig D."/>
            <person name="Lalanne C."/>
            <person name="Gautier V."/>
            <person name="Ament-Velasquez S.L."/>
            <person name="Kruys A."/>
            <person name="Hutchinson M.I."/>
            <person name="Powell A.J."/>
            <person name="Barry K."/>
            <person name="Miller A.N."/>
            <person name="Grigoriev I.V."/>
            <person name="Debuchy R."/>
            <person name="Gladieux P."/>
            <person name="Thoren M.H."/>
            <person name="Johannesson H."/>
        </authorList>
    </citation>
    <scope>NUCLEOTIDE SEQUENCE</scope>
    <source>
        <strain evidence="3">CBS 333.67</strain>
    </source>
</reference>
<proteinExistence type="predicted"/>
<dbReference type="InterPro" id="IPR001810">
    <property type="entry name" value="F-box_dom"/>
</dbReference>
<dbReference type="EMBL" id="JAUDZG010000001">
    <property type="protein sequence ID" value="KAK3311693.1"/>
    <property type="molecule type" value="Genomic_DNA"/>
</dbReference>
<reference evidence="3" key="1">
    <citation type="journal article" date="2023" name="Mol. Phylogenet. Evol.">
        <title>Genome-scale phylogeny and comparative genomics of the fungal order Sordariales.</title>
        <authorList>
            <person name="Hensen N."/>
            <person name="Bonometti L."/>
            <person name="Westerberg I."/>
            <person name="Brannstrom I.O."/>
            <person name="Guillou S."/>
            <person name="Cros-Aarteil S."/>
            <person name="Calhoun S."/>
            <person name="Haridas S."/>
            <person name="Kuo A."/>
            <person name="Mondo S."/>
            <person name="Pangilinan J."/>
            <person name="Riley R."/>
            <person name="LaButti K."/>
            <person name="Andreopoulos B."/>
            <person name="Lipzen A."/>
            <person name="Chen C."/>
            <person name="Yan M."/>
            <person name="Daum C."/>
            <person name="Ng V."/>
            <person name="Clum A."/>
            <person name="Steindorff A."/>
            <person name="Ohm R.A."/>
            <person name="Martin F."/>
            <person name="Silar P."/>
            <person name="Natvig D.O."/>
            <person name="Lalanne C."/>
            <person name="Gautier V."/>
            <person name="Ament-Velasquez S.L."/>
            <person name="Kruys A."/>
            <person name="Hutchinson M.I."/>
            <person name="Powell A.J."/>
            <person name="Barry K."/>
            <person name="Miller A.N."/>
            <person name="Grigoriev I.V."/>
            <person name="Debuchy R."/>
            <person name="Gladieux P."/>
            <person name="Hiltunen Thoren M."/>
            <person name="Johannesson H."/>
        </authorList>
    </citation>
    <scope>NUCLEOTIDE SEQUENCE</scope>
    <source>
        <strain evidence="3">CBS 333.67</strain>
    </source>
</reference>
<dbReference type="PROSITE" id="PS50181">
    <property type="entry name" value="FBOX"/>
    <property type="match status" value="1"/>
</dbReference>
<protein>
    <recommendedName>
        <fullName evidence="2">F-box domain-containing protein</fullName>
    </recommendedName>
</protein>
<comment type="caution">
    <text evidence="3">The sequence shown here is derived from an EMBL/GenBank/DDBJ whole genome shotgun (WGS) entry which is preliminary data.</text>
</comment>
<feature type="region of interest" description="Disordered" evidence="1">
    <location>
        <begin position="23"/>
        <end position="43"/>
    </location>
</feature>
<feature type="domain" description="F-box" evidence="2">
    <location>
        <begin position="50"/>
        <end position="103"/>
    </location>
</feature>
<gene>
    <name evidence="3" type="ORF">B0T15DRAFT_490290</name>
</gene>
<evidence type="ECO:0000313" key="4">
    <source>
        <dbReference type="Proteomes" id="UP001273166"/>
    </source>
</evidence>
<accession>A0AAJ0H4J1</accession>
<dbReference type="AlphaFoldDB" id="A0AAJ0H4J1"/>
<dbReference type="GeneID" id="87885498"/>
<keyword evidence="4" id="KW-1185">Reference proteome</keyword>
<dbReference type="RefSeq" id="XP_062727473.1">
    <property type="nucleotide sequence ID" value="XM_062866669.1"/>
</dbReference>